<dbReference type="Proteomes" id="UP001107558">
    <property type="component" value="Chromosome 4"/>
</dbReference>
<gene>
    <name evidence="1" type="ORF">PVAND_017270</name>
</gene>
<name>A0A9J6BIJ7_POLVA</name>
<dbReference type="InterPro" id="IPR032675">
    <property type="entry name" value="LRR_dom_sf"/>
</dbReference>
<dbReference type="Gene3D" id="3.80.10.10">
    <property type="entry name" value="Ribonuclease Inhibitor"/>
    <property type="match status" value="1"/>
</dbReference>
<evidence type="ECO:0008006" key="3">
    <source>
        <dbReference type="Google" id="ProtNLM"/>
    </source>
</evidence>
<comment type="caution">
    <text evidence="1">The sequence shown here is derived from an EMBL/GenBank/DDBJ whole genome shotgun (WGS) entry which is preliminary data.</text>
</comment>
<dbReference type="OrthoDB" id="1394818at2759"/>
<protein>
    <recommendedName>
        <fullName evidence="3">F-box domain-containing protein</fullName>
    </recommendedName>
</protein>
<organism evidence="1 2">
    <name type="scientific">Polypedilum vanderplanki</name>
    <name type="common">Sleeping chironomid midge</name>
    <dbReference type="NCBI Taxonomy" id="319348"/>
    <lineage>
        <taxon>Eukaryota</taxon>
        <taxon>Metazoa</taxon>
        <taxon>Ecdysozoa</taxon>
        <taxon>Arthropoda</taxon>
        <taxon>Hexapoda</taxon>
        <taxon>Insecta</taxon>
        <taxon>Pterygota</taxon>
        <taxon>Neoptera</taxon>
        <taxon>Endopterygota</taxon>
        <taxon>Diptera</taxon>
        <taxon>Nematocera</taxon>
        <taxon>Chironomoidea</taxon>
        <taxon>Chironomidae</taxon>
        <taxon>Chironominae</taxon>
        <taxon>Polypedilum</taxon>
        <taxon>Polypedilum</taxon>
    </lineage>
</organism>
<dbReference type="EMBL" id="JADBJN010000004">
    <property type="protein sequence ID" value="KAG5669383.1"/>
    <property type="molecule type" value="Genomic_DNA"/>
</dbReference>
<keyword evidence="2" id="KW-1185">Reference proteome</keyword>
<dbReference type="AlphaFoldDB" id="A0A9J6BIJ7"/>
<evidence type="ECO:0000313" key="1">
    <source>
        <dbReference type="EMBL" id="KAG5669383.1"/>
    </source>
</evidence>
<dbReference type="SUPFAM" id="SSF52047">
    <property type="entry name" value="RNI-like"/>
    <property type="match status" value="1"/>
</dbReference>
<sequence length="712" mass="84663">MSFTENSINILELPNEILIKIIKLAKNNKNFLLTCKKFHELISEVKKKNLSLFVNYKFLVNPFFDLDKFIESSSVVNFNSYIADEYRNFSLSNQEEKLWYFLKIYGHKIKHFIVNSIIENFVTKILPLMPNLEELTFLRPINFEQLNIEKISIKIRKINIYFGIDLKQLEIFDFDELELDFEHFSSVHSEVLDFLKYHKNIKNLTLSNVGIDLTKALKLMKLEKLEIYFLESQMKNIGNILRNQKQIKELKFLQISREILTIICDNLKNLEKIFFNFNDRTLKNSFKKLSDLKFLKSLKIDNFMNLEDFEEFSKVEFEGLEILEIKLFYNYEQTLKQIENLSENVKNLKVLSLGFYPVLELQTIIKILEKFNNLESLSLIASGFSMITENERKEFFKSSHKNENLKILKFCINFDHLENLITKFSLDFPNLETIFIQNLNITENNLKMVFEKFPNLQNYDKIGITENLLETFLENKRNLKEFYVDLNILENPNEIFKDHSLSFEVHQTLAKVVREEEKKITISLMTYSHWKRIRHLIELDMQPKNLTINLINDQPHCDEILFKIFHKIGTNVKNLTLFGEYSNMNLAIILENLPNCGQINFDDFVFIICPFITSNMKNIKIHSILFKYDFANTSIEFLNEKISKFFDGVKFLDNSLKSLKIIFRNFKTNVNGQNLLNFTRNHLKNQEKLTKVVETFDRNKFKYTIEFEIENI</sequence>
<reference evidence="1" key="1">
    <citation type="submission" date="2021-03" db="EMBL/GenBank/DDBJ databases">
        <title>Chromosome level genome of the anhydrobiotic midge Polypedilum vanderplanki.</title>
        <authorList>
            <person name="Yoshida Y."/>
            <person name="Kikawada T."/>
            <person name="Gusev O."/>
        </authorList>
    </citation>
    <scope>NUCLEOTIDE SEQUENCE</scope>
    <source>
        <strain evidence="1">NIAS01</strain>
        <tissue evidence="1">Whole body or cell culture</tissue>
    </source>
</reference>
<proteinExistence type="predicted"/>
<accession>A0A9J6BIJ7</accession>
<evidence type="ECO:0000313" key="2">
    <source>
        <dbReference type="Proteomes" id="UP001107558"/>
    </source>
</evidence>